<dbReference type="Gene3D" id="3.30.420.40">
    <property type="match status" value="3"/>
</dbReference>
<feature type="binding site" evidence="6">
    <location>
        <begin position="214"/>
        <end position="217"/>
    </location>
    <ligand>
        <name>ATP</name>
        <dbReference type="ChEBI" id="CHEBI:30616"/>
    </ligand>
</feature>
<dbReference type="CDD" id="cd10225">
    <property type="entry name" value="ASKHA_NBD_MreB-like"/>
    <property type="match status" value="1"/>
</dbReference>
<feature type="binding site" evidence="6">
    <location>
        <begin position="19"/>
        <end position="21"/>
    </location>
    <ligand>
        <name>ATP</name>
        <dbReference type="ChEBI" id="CHEBI:30616"/>
    </ligand>
</feature>
<dbReference type="InterPro" id="IPR004753">
    <property type="entry name" value="MreB"/>
</dbReference>
<dbReference type="HAMAP" id="MF_02207">
    <property type="entry name" value="MreB"/>
    <property type="match status" value="1"/>
</dbReference>
<keyword evidence="8" id="KW-1185">Reference proteome</keyword>
<dbReference type="EMBL" id="CP100595">
    <property type="protein sequence ID" value="UTJ06915.1"/>
    <property type="molecule type" value="Genomic_DNA"/>
</dbReference>
<protein>
    <recommendedName>
        <fullName evidence="6">Cell shape-determining protein MreB</fullName>
    </recommendedName>
</protein>
<comment type="function">
    <text evidence="6">Forms membrane-associated dynamic filaments that are essential for cell shape determination. Acts by regulating cell wall synthesis and cell elongation, and thus cell shape. A feedback loop between cell geometry and MreB localization may maintain elongated cell shape by targeting cell wall growth to regions of negative cell wall curvature.</text>
</comment>
<keyword evidence="1 6" id="KW-0963">Cytoplasm</keyword>
<evidence type="ECO:0000256" key="2">
    <source>
        <dbReference type="ARBA" id="ARBA00022741"/>
    </source>
</evidence>
<name>A0ABY5E599_9BACT</name>
<dbReference type="NCBIfam" id="NF010539">
    <property type="entry name" value="PRK13927.1"/>
    <property type="match status" value="1"/>
</dbReference>
<comment type="caution">
    <text evidence="6">Lacks conserved residue(s) required for the propagation of feature annotation.</text>
</comment>
<comment type="similarity">
    <text evidence="5 6">Belongs to the FtsA/MreB family.</text>
</comment>
<evidence type="ECO:0000256" key="4">
    <source>
        <dbReference type="ARBA" id="ARBA00022960"/>
    </source>
</evidence>
<evidence type="ECO:0000313" key="7">
    <source>
        <dbReference type="EMBL" id="UTJ06915.1"/>
    </source>
</evidence>
<evidence type="ECO:0000256" key="6">
    <source>
        <dbReference type="HAMAP-Rule" id="MF_02207"/>
    </source>
</evidence>
<dbReference type="PANTHER" id="PTHR42749">
    <property type="entry name" value="CELL SHAPE-DETERMINING PROTEIN MREB"/>
    <property type="match status" value="1"/>
</dbReference>
<accession>A0ABY5E599</accession>
<keyword evidence="3 6" id="KW-0067">ATP-binding</keyword>
<dbReference type="SUPFAM" id="SSF53067">
    <property type="entry name" value="Actin-like ATPase domain"/>
    <property type="match status" value="2"/>
</dbReference>
<feature type="binding site" evidence="6">
    <location>
        <begin position="293"/>
        <end position="296"/>
    </location>
    <ligand>
        <name>ATP</name>
        <dbReference type="ChEBI" id="CHEBI:30616"/>
    </ligand>
</feature>
<dbReference type="PANTHER" id="PTHR42749:SF1">
    <property type="entry name" value="CELL SHAPE-DETERMINING PROTEIN MREB"/>
    <property type="match status" value="1"/>
</dbReference>
<gene>
    <name evidence="6" type="primary">mreB</name>
    <name evidence="7" type="ORF">NJU99_02155</name>
</gene>
<comment type="subunit">
    <text evidence="6">Forms polymers.</text>
</comment>
<dbReference type="Pfam" id="PF06723">
    <property type="entry name" value="MreB_Mbl"/>
    <property type="match status" value="1"/>
</dbReference>
<comment type="subcellular location">
    <subcellularLocation>
        <location evidence="6">Cytoplasm</location>
    </subcellularLocation>
    <text evidence="6">Membrane-associated.</text>
</comment>
<proteinExistence type="inferred from homology"/>
<dbReference type="RefSeq" id="WP_254577094.1">
    <property type="nucleotide sequence ID" value="NZ_CP100595.1"/>
</dbReference>
<dbReference type="NCBIfam" id="TIGR00904">
    <property type="entry name" value="mreB"/>
    <property type="match status" value="1"/>
</dbReference>
<organism evidence="7 8">
    <name type="scientific">Arcobacter roscoffensis</name>
    <dbReference type="NCBI Taxonomy" id="2961520"/>
    <lineage>
        <taxon>Bacteria</taxon>
        <taxon>Pseudomonadati</taxon>
        <taxon>Campylobacterota</taxon>
        <taxon>Epsilonproteobacteria</taxon>
        <taxon>Campylobacterales</taxon>
        <taxon>Arcobacteraceae</taxon>
        <taxon>Arcobacter</taxon>
    </lineage>
</organism>
<evidence type="ECO:0000256" key="1">
    <source>
        <dbReference type="ARBA" id="ARBA00022490"/>
    </source>
</evidence>
<evidence type="ECO:0000313" key="8">
    <source>
        <dbReference type="Proteomes" id="UP001060012"/>
    </source>
</evidence>
<sequence length="341" mass="36765">MFNTLSNLIAPNIAIDLGTANIIVTTKDKGVIINEPSVVAIQKNNKGQDKVIAVGLEAKRMLGKTPLNIRAVRPMKDGVIADFDTTETMINYFIQKAYKKNFFFKPKIIICIPHGVTPVERNAVKESAIAAGARKVYLIEEPLAAAIGAGIPVNSPNGHMVVDIGSGTTEIGLTSLGGLVLCKATRTAGDKFDAKIVKYVKQKYSLTIGNEAAEIVKFAIGTAIKLDKLLTVEVKGKDNFGFLKTIEINSEEVREAIEEPLKEISNSVRKLLEQMPPDLASDVIDNGVILTGGGALLRGIDKYLANIIKLPVNISEDPLMAVSNGTTEVLKNMELLNLLDD</sequence>
<dbReference type="InterPro" id="IPR043129">
    <property type="entry name" value="ATPase_NBD"/>
</dbReference>
<keyword evidence="2 6" id="KW-0547">Nucleotide-binding</keyword>
<reference evidence="7" key="1">
    <citation type="submission" date="2022-07" db="EMBL/GenBank/DDBJ databases">
        <title>Arcobacter roscoffensis sp. nov., a marine bacterium isolated from coastal seawater collected from Roscoff, France.</title>
        <authorList>
            <person name="Pascual J."/>
            <person name="Lepeaux C."/>
            <person name="Methner A."/>
            <person name="Overmann J."/>
        </authorList>
    </citation>
    <scope>NUCLEOTIDE SEQUENCE</scope>
    <source>
        <strain evidence="7">ARW1-2F2</strain>
    </source>
</reference>
<evidence type="ECO:0000256" key="5">
    <source>
        <dbReference type="ARBA" id="ARBA00023458"/>
    </source>
</evidence>
<keyword evidence="4 6" id="KW-0133">Cell shape</keyword>
<dbReference type="InterPro" id="IPR056546">
    <property type="entry name" value="MreB_MamK-like"/>
</dbReference>
<dbReference type="PRINTS" id="PR01652">
    <property type="entry name" value="SHAPEPROTEIN"/>
</dbReference>
<evidence type="ECO:0000256" key="3">
    <source>
        <dbReference type="ARBA" id="ARBA00022840"/>
    </source>
</evidence>
<dbReference type="Proteomes" id="UP001060012">
    <property type="component" value="Chromosome"/>
</dbReference>